<feature type="active site" description="Proton donor" evidence="7">
    <location>
        <position position="178"/>
    </location>
</feature>
<dbReference type="GO" id="GO:0006006">
    <property type="term" value="P:glucose metabolic process"/>
    <property type="evidence" value="ECO:0007669"/>
    <property type="project" value="TreeGrafter"/>
</dbReference>
<dbReference type="PIRSF" id="PIRSF005096">
    <property type="entry name" value="GALM"/>
    <property type="match status" value="1"/>
</dbReference>
<dbReference type="GO" id="GO:0004034">
    <property type="term" value="F:aldose 1-epimerase activity"/>
    <property type="evidence" value="ECO:0007669"/>
    <property type="project" value="UniProtKB-EC"/>
</dbReference>
<dbReference type="PROSITE" id="PS00545">
    <property type="entry name" value="ALDOSE_1_EPIMERASE"/>
    <property type="match status" value="1"/>
</dbReference>
<dbReference type="EC" id="5.1.3.21" evidence="6"/>
<feature type="binding site" evidence="8">
    <location>
        <position position="248"/>
    </location>
    <ligand>
        <name>beta-D-galactose</name>
        <dbReference type="ChEBI" id="CHEBI:27667"/>
    </ligand>
</feature>
<organism evidence="10 11">
    <name type="scientific">Limosilactobacillus ingluviei DSM 15946</name>
    <dbReference type="NCBI Taxonomy" id="1423760"/>
    <lineage>
        <taxon>Bacteria</taxon>
        <taxon>Bacillati</taxon>
        <taxon>Bacillota</taxon>
        <taxon>Bacilli</taxon>
        <taxon>Lactobacillales</taxon>
        <taxon>Lactobacillaceae</taxon>
        <taxon>Limosilactobacillus</taxon>
    </lineage>
</organism>
<evidence type="ECO:0000256" key="9">
    <source>
        <dbReference type="PIRSR" id="PIRSR005096-3"/>
    </source>
</evidence>
<accession>A0A0R1U569</accession>
<dbReference type="RefSeq" id="WP_056955355.1">
    <property type="nucleotide sequence ID" value="NZ_AZFK01000077.1"/>
</dbReference>
<keyword evidence="5 6" id="KW-0119">Carbohydrate metabolism</keyword>
<dbReference type="InterPro" id="IPR018052">
    <property type="entry name" value="Ald1_epimerase_CS"/>
</dbReference>
<dbReference type="InterPro" id="IPR008183">
    <property type="entry name" value="Aldose_1/G6P_1-epimerase"/>
</dbReference>
<proteinExistence type="inferred from homology"/>
<dbReference type="Gene3D" id="2.70.98.10">
    <property type="match status" value="1"/>
</dbReference>
<evidence type="ECO:0000256" key="4">
    <source>
        <dbReference type="ARBA" id="ARBA00023235"/>
    </source>
</evidence>
<evidence type="ECO:0000256" key="8">
    <source>
        <dbReference type="PIRSR" id="PIRSR005096-2"/>
    </source>
</evidence>
<dbReference type="GO" id="GO:0005737">
    <property type="term" value="C:cytoplasm"/>
    <property type="evidence" value="ECO:0007669"/>
    <property type="project" value="TreeGrafter"/>
</dbReference>
<keyword evidence="4 6" id="KW-0413">Isomerase</keyword>
<evidence type="ECO:0000256" key="1">
    <source>
        <dbReference type="ARBA" id="ARBA00001614"/>
    </source>
</evidence>
<dbReference type="InterPro" id="IPR047215">
    <property type="entry name" value="Galactose_mutarotase-like"/>
</dbReference>
<dbReference type="PATRIC" id="fig|1423760.3.peg.338"/>
<dbReference type="PANTHER" id="PTHR10091:SF0">
    <property type="entry name" value="GALACTOSE MUTAROTASE"/>
    <property type="match status" value="1"/>
</dbReference>
<evidence type="ECO:0000313" key="10">
    <source>
        <dbReference type="EMBL" id="KRL88380.1"/>
    </source>
</evidence>
<dbReference type="CDD" id="cd09019">
    <property type="entry name" value="galactose_mutarotase_like"/>
    <property type="match status" value="1"/>
</dbReference>
<comment type="catalytic activity">
    <reaction evidence="6">
        <text>alpha-maltose = beta-maltose</text>
        <dbReference type="Rhea" id="RHEA:21228"/>
        <dbReference type="ChEBI" id="CHEBI:18147"/>
        <dbReference type="ChEBI" id="CHEBI:18167"/>
        <dbReference type="EC" id="5.1.3.21"/>
    </reaction>
</comment>
<comment type="function">
    <text evidence="6">Catalyzes the interconversion of alpha and beta anomers of maltose.</text>
</comment>
<evidence type="ECO:0000313" key="11">
    <source>
        <dbReference type="Proteomes" id="UP000050816"/>
    </source>
</evidence>
<evidence type="ECO:0000256" key="2">
    <source>
        <dbReference type="ARBA" id="ARBA00005028"/>
    </source>
</evidence>
<name>A0A0R1U569_9LACO</name>
<dbReference type="InterPro" id="IPR014718">
    <property type="entry name" value="GH-type_carb-bd"/>
</dbReference>
<dbReference type="GO" id="GO:0033499">
    <property type="term" value="P:galactose catabolic process via UDP-galactose, Leloir pathway"/>
    <property type="evidence" value="ECO:0007669"/>
    <property type="project" value="TreeGrafter"/>
</dbReference>
<reference evidence="10 11" key="1">
    <citation type="journal article" date="2015" name="Genome Announc.">
        <title>Expanding the biotechnology potential of lactobacilli through comparative genomics of 213 strains and associated genera.</title>
        <authorList>
            <person name="Sun Z."/>
            <person name="Harris H.M."/>
            <person name="McCann A."/>
            <person name="Guo C."/>
            <person name="Argimon S."/>
            <person name="Zhang W."/>
            <person name="Yang X."/>
            <person name="Jeffery I.B."/>
            <person name="Cooney J.C."/>
            <person name="Kagawa T.F."/>
            <person name="Liu W."/>
            <person name="Song Y."/>
            <person name="Salvetti E."/>
            <person name="Wrobel A."/>
            <person name="Rasinkangas P."/>
            <person name="Parkhill J."/>
            <person name="Rea M.C."/>
            <person name="O'Sullivan O."/>
            <person name="Ritari J."/>
            <person name="Douillard F.P."/>
            <person name="Paul Ross R."/>
            <person name="Yang R."/>
            <person name="Briner A.E."/>
            <person name="Felis G.E."/>
            <person name="de Vos W.M."/>
            <person name="Barrangou R."/>
            <person name="Klaenhammer T.R."/>
            <person name="Caufield P.W."/>
            <person name="Cui Y."/>
            <person name="Zhang H."/>
            <person name="O'Toole P.W."/>
        </authorList>
    </citation>
    <scope>NUCLEOTIDE SEQUENCE [LARGE SCALE GENOMIC DNA]</scope>
    <source>
        <strain evidence="10 11">DSM 15946</strain>
    </source>
</reference>
<evidence type="ECO:0000256" key="3">
    <source>
        <dbReference type="ARBA" id="ARBA00006206"/>
    </source>
</evidence>
<evidence type="ECO:0000256" key="7">
    <source>
        <dbReference type="PIRSR" id="PIRSR005096-1"/>
    </source>
</evidence>
<dbReference type="GO" id="GO:0050558">
    <property type="term" value="F:maltose epimerase activity"/>
    <property type="evidence" value="ECO:0007669"/>
    <property type="project" value="UniProtKB-EC"/>
</dbReference>
<dbReference type="GO" id="GO:0030246">
    <property type="term" value="F:carbohydrate binding"/>
    <property type="evidence" value="ECO:0007669"/>
    <property type="project" value="InterPro"/>
</dbReference>
<evidence type="ECO:0000256" key="6">
    <source>
        <dbReference type="PIRNR" id="PIRNR005096"/>
    </source>
</evidence>
<dbReference type="InterPro" id="IPR015443">
    <property type="entry name" value="Aldose_1-epimerase"/>
</dbReference>
<feature type="active site" description="Proton acceptor" evidence="7">
    <location>
        <position position="312"/>
    </location>
</feature>
<dbReference type="SUPFAM" id="SSF74650">
    <property type="entry name" value="Galactose mutarotase-like"/>
    <property type="match status" value="1"/>
</dbReference>
<comment type="similarity">
    <text evidence="3 6">Belongs to the aldose epimerase family.</text>
</comment>
<dbReference type="EMBL" id="AZFK01000077">
    <property type="protein sequence ID" value="KRL88380.1"/>
    <property type="molecule type" value="Genomic_DNA"/>
</dbReference>
<feature type="binding site" evidence="9">
    <location>
        <begin position="178"/>
        <end position="180"/>
    </location>
    <ligand>
        <name>beta-D-galactose</name>
        <dbReference type="ChEBI" id="CHEBI:27667"/>
    </ligand>
</feature>
<protein>
    <recommendedName>
        <fullName evidence="6">Maltose epimerase</fullName>
        <ecNumber evidence="6">5.1.3.21</ecNumber>
    </recommendedName>
</protein>
<dbReference type="AlphaFoldDB" id="A0A0R1U569"/>
<comment type="catalytic activity">
    <reaction evidence="1">
        <text>alpha-D-glucose = beta-D-glucose</text>
        <dbReference type="Rhea" id="RHEA:10264"/>
        <dbReference type="ChEBI" id="CHEBI:15903"/>
        <dbReference type="ChEBI" id="CHEBI:17925"/>
        <dbReference type="EC" id="5.1.3.3"/>
    </reaction>
</comment>
<comment type="pathway">
    <text evidence="2 6">Carbohydrate metabolism; hexose metabolism.</text>
</comment>
<gene>
    <name evidence="10" type="ORF">FC43_GL000321</name>
</gene>
<evidence type="ECO:0000256" key="5">
    <source>
        <dbReference type="ARBA" id="ARBA00023277"/>
    </source>
</evidence>
<dbReference type="UniPathway" id="UPA00242"/>
<dbReference type="PANTHER" id="PTHR10091">
    <property type="entry name" value="ALDOSE-1-EPIMERASE"/>
    <property type="match status" value="1"/>
</dbReference>
<sequence>MDTSQEKFGQFDGQDVIKYTLTNDHNVSISVLNYGGIWQAFMVPGQDGKRHNLLLSADNFADLHAAGYSINRVIGPTAGRIENGEFTINGQTYQVDRNENGNTLHGGSTGWGDGHFWDVTVDADRGTITLTQTFSPADDTYPGNKEVAVVYTLGEDDSVTLDFYGVTDANTLFNPTNHTYWNLADESEPTIEGLELQLNSKYHLAVKDGKIPTGEKIANAGTPYDFSQLTSLGAALNEMLKTPEQGFDDYFEVTPSATLAHEPIAILHDPKSNRTLKMFSDRNGLVMFSTDGISSDVKLNRPGRPWMALALEGQTLPDSPHHFDFGDVTLRPNDPKHYQIHYEIEY</sequence>
<dbReference type="Proteomes" id="UP000050816">
    <property type="component" value="Unassembled WGS sequence"/>
</dbReference>
<comment type="caution">
    <text evidence="10">The sequence shown here is derived from an EMBL/GenBank/DDBJ whole genome shotgun (WGS) entry which is preliminary data.</text>
</comment>
<dbReference type="Pfam" id="PF01263">
    <property type="entry name" value="Aldose_epim"/>
    <property type="match status" value="1"/>
</dbReference>
<dbReference type="InterPro" id="IPR011013">
    <property type="entry name" value="Gal_mutarotase_sf_dom"/>
</dbReference>